<evidence type="ECO:0000256" key="18">
    <source>
        <dbReference type="SAM" id="Phobius"/>
    </source>
</evidence>
<evidence type="ECO:0000256" key="17">
    <source>
        <dbReference type="RuleBase" id="RU003750"/>
    </source>
</evidence>
<gene>
    <name evidence="19" type="primary">pgsA</name>
    <name evidence="19" type="ORF">GCM10007854_11060</name>
</gene>
<sequence length="208" mass="22971">MTDLDVSARHSLFWLPNALTVSRILLIPVFIIGILSLEFGWGSPFGRLFVLGPLFIIAAFTDWLDGFLARRWNVVTGFGRMIDPIADKLLVAGCLIAFMIATRGHWIFLIPALTIIGRDILVSGAREHAALTGRVMSPTKLAKWKTAFELLAIAALLLWILSKAYLPIDSVIPDISIVSRQIGLVLLWLAAILSAYTGSLYLRDAIRD</sequence>
<proteinExistence type="inferred from homology"/>
<dbReference type="PANTHER" id="PTHR14269:SF62">
    <property type="entry name" value="CDP-DIACYLGLYCEROL--GLYCEROL-3-PHOSPHATE 3-PHOSPHATIDYLTRANSFERASE 1, CHLOROPLASTIC"/>
    <property type="match status" value="1"/>
</dbReference>
<evidence type="ECO:0000256" key="3">
    <source>
        <dbReference type="ARBA" id="ARBA00005189"/>
    </source>
</evidence>
<keyword evidence="8 17" id="KW-0808">Transferase</keyword>
<keyword evidence="13" id="KW-0594">Phospholipid biosynthesis</keyword>
<comment type="catalytic activity">
    <reaction evidence="15">
        <text>a CDP-1,2-diacyl-sn-glycerol + sn-glycerol 3-phosphate = a 1,2-diacyl-sn-glycero-3-phospho-(1'-sn-glycero-3'-phosphate) + CMP + H(+)</text>
        <dbReference type="Rhea" id="RHEA:12593"/>
        <dbReference type="ChEBI" id="CHEBI:15378"/>
        <dbReference type="ChEBI" id="CHEBI:57597"/>
        <dbReference type="ChEBI" id="CHEBI:58332"/>
        <dbReference type="ChEBI" id="CHEBI:60110"/>
        <dbReference type="ChEBI" id="CHEBI:60377"/>
        <dbReference type="EC" id="2.7.8.5"/>
    </reaction>
</comment>
<name>A0ABQ5V0L3_9PROT</name>
<comment type="subcellular location">
    <subcellularLocation>
        <location evidence="1">Membrane</location>
        <topology evidence="1">Multi-pass membrane protein</topology>
    </subcellularLocation>
</comment>
<comment type="pathway">
    <text evidence="2">Phospholipid metabolism; phosphatidylglycerol biosynthesis; phosphatidylglycerol from CDP-diacylglycerol: step 1/2.</text>
</comment>
<evidence type="ECO:0000256" key="10">
    <source>
        <dbReference type="ARBA" id="ARBA00022989"/>
    </source>
</evidence>
<evidence type="ECO:0000256" key="5">
    <source>
        <dbReference type="ARBA" id="ARBA00013170"/>
    </source>
</evidence>
<evidence type="ECO:0000256" key="4">
    <source>
        <dbReference type="ARBA" id="ARBA00010441"/>
    </source>
</evidence>
<dbReference type="Gene3D" id="1.20.120.1760">
    <property type="match status" value="1"/>
</dbReference>
<feature type="transmembrane region" description="Helical" evidence="18">
    <location>
        <begin position="182"/>
        <end position="202"/>
    </location>
</feature>
<keyword evidence="14" id="KW-1208">Phospholipid metabolism</keyword>
<evidence type="ECO:0000313" key="20">
    <source>
        <dbReference type="Proteomes" id="UP001161390"/>
    </source>
</evidence>
<feature type="transmembrane region" description="Helical" evidence="18">
    <location>
        <begin position="144"/>
        <end position="162"/>
    </location>
</feature>
<reference evidence="19" key="1">
    <citation type="journal article" date="2014" name="Int. J. Syst. Evol. Microbiol.">
        <title>Complete genome of a new Firmicutes species belonging to the dominant human colonic microbiota ('Ruminococcus bicirculans') reveals two chromosomes and a selective capacity to utilize plant glucans.</title>
        <authorList>
            <consortium name="NISC Comparative Sequencing Program"/>
            <person name="Wegmann U."/>
            <person name="Louis P."/>
            <person name="Goesmann A."/>
            <person name="Henrissat B."/>
            <person name="Duncan S.H."/>
            <person name="Flint H.J."/>
        </authorList>
    </citation>
    <scope>NUCLEOTIDE SEQUENCE</scope>
    <source>
        <strain evidence="19">NBRC 108216</strain>
    </source>
</reference>
<evidence type="ECO:0000256" key="14">
    <source>
        <dbReference type="ARBA" id="ARBA00023264"/>
    </source>
</evidence>
<keyword evidence="7" id="KW-0444">Lipid biosynthesis</keyword>
<keyword evidence="20" id="KW-1185">Reference proteome</keyword>
<dbReference type="PANTHER" id="PTHR14269">
    <property type="entry name" value="CDP-DIACYLGLYCEROL--GLYCEROL-3-PHOSPHATE 3-PHOSPHATIDYLTRANSFERASE-RELATED"/>
    <property type="match status" value="1"/>
</dbReference>
<evidence type="ECO:0000256" key="9">
    <source>
        <dbReference type="ARBA" id="ARBA00022692"/>
    </source>
</evidence>
<accession>A0ABQ5V0L3</accession>
<keyword evidence="10 18" id="KW-1133">Transmembrane helix</keyword>
<evidence type="ECO:0000256" key="6">
    <source>
        <dbReference type="ARBA" id="ARBA00014944"/>
    </source>
</evidence>
<keyword evidence="9 18" id="KW-0812">Transmembrane</keyword>
<feature type="transmembrane region" description="Helical" evidence="18">
    <location>
        <begin position="48"/>
        <end position="69"/>
    </location>
</feature>
<dbReference type="Proteomes" id="UP001161390">
    <property type="component" value="Unassembled WGS sequence"/>
</dbReference>
<comment type="similarity">
    <text evidence="4 17">Belongs to the CDP-alcohol phosphatidyltransferase class-I family.</text>
</comment>
<protein>
    <recommendedName>
        <fullName evidence="6 16">CDP-diacylglycerol--glycerol-3-phosphate 3-phosphatidyltransferase</fullName>
        <ecNumber evidence="5 16">2.7.8.5</ecNumber>
    </recommendedName>
</protein>
<dbReference type="InterPro" id="IPR048254">
    <property type="entry name" value="CDP_ALCOHOL_P_TRANSF_CS"/>
</dbReference>
<keyword evidence="11" id="KW-0443">Lipid metabolism</keyword>
<dbReference type="InterPro" id="IPR043130">
    <property type="entry name" value="CDP-OH_PTrfase_TM_dom"/>
</dbReference>
<evidence type="ECO:0000256" key="2">
    <source>
        <dbReference type="ARBA" id="ARBA00005042"/>
    </source>
</evidence>
<feature type="transmembrane region" description="Helical" evidence="18">
    <location>
        <begin position="20"/>
        <end position="41"/>
    </location>
</feature>
<reference evidence="19" key="2">
    <citation type="submission" date="2023-01" db="EMBL/GenBank/DDBJ databases">
        <title>Draft genome sequence of Algimonas porphyrae strain NBRC 108216.</title>
        <authorList>
            <person name="Sun Q."/>
            <person name="Mori K."/>
        </authorList>
    </citation>
    <scope>NUCLEOTIDE SEQUENCE</scope>
    <source>
        <strain evidence="19">NBRC 108216</strain>
    </source>
</reference>
<evidence type="ECO:0000256" key="7">
    <source>
        <dbReference type="ARBA" id="ARBA00022516"/>
    </source>
</evidence>
<evidence type="ECO:0000256" key="15">
    <source>
        <dbReference type="ARBA" id="ARBA00048586"/>
    </source>
</evidence>
<dbReference type="NCBIfam" id="TIGR00560">
    <property type="entry name" value="pgsA"/>
    <property type="match status" value="1"/>
</dbReference>
<dbReference type="Pfam" id="PF01066">
    <property type="entry name" value="CDP-OH_P_transf"/>
    <property type="match status" value="1"/>
</dbReference>
<organism evidence="19 20">
    <name type="scientific">Algimonas porphyrae</name>
    <dbReference type="NCBI Taxonomy" id="1128113"/>
    <lineage>
        <taxon>Bacteria</taxon>
        <taxon>Pseudomonadati</taxon>
        <taxon>Pseudomonadota</taxon>
        <taxon>Alphaproteobacteria</taxon>
        <taxon>Maricaulales</taxon>
        <taxon>Robiginitomaculaceae</taxon>
        <taxon>Algimonas</taxon>
    </lineage>
</organism>
<dbReference type="PROSITE" id="PS00379">
    <property type="entry name" value="CDP_ALCOHOL_P_TRANSF"/>
    <property type="match status" value="1"/>
</dbReference>
<evidence type="ECO:0000256" key="11">
    <source>
        <dbReference type="ARBA" id="ARBA00023098"/>
    </source>
</evidence>
<evidence type="ECO:0000256" key="13">
    <source>
        <dbReference type="ARBA" id="ARBA00023209"/>
    </source>
</evidence>
<dbReference type="InterPro" id="IPR000462">
    <property type="entry name" value="CDP-OH_P_trans"/>
</dbReference>
<evidence type="ECO:0000256" key="16">
    <source>
        <dbReference type="NCBIfam" id="TIGR00560"/>
    </source>
</evidence>
<comment type="caution">
    <text evidence="19">The sequence shown here is derived from an EMBL/GenBank/DDBJ whole genome shotgun (WGS) entry which is preliminary data.</text>
</comment>
<dbReference type="EMBL" id="BSNJ01000002">
    <property type="protein sequence ID" value="GLQ20151.1"/>
    <property type="molecule type" value="Genomic_DNA"/>
</dbReference>
<dbReference type="RefSeq" id="WP_284370460.1">
    <property type="nucleotide sequence ID" value="NZ_BSNJ01000002.1"/>
</dbReference>
<evidence type="ECO:0000313" key="19">
    <source>
        <dbReference type="EMBL" id="GLQ20151.1"/>
    </source>
</evidence>
<dbReference type="EC" id="2.7.8.5" evidence="5 16"/>
<dbReference type="PIRSF" id="PIRSF000847">
    <property type="entry name" value="Phos_ph_gly_syn"/>
    <property type="match status" value="1"/>
</dbReference>
<dbReference type="InterPro" id="IPR004570">
    <property type="entry name" value="Phosphatidylglycerol_P_synth"/>
</dbReference>
<comment type="pathway">
    <text evidence="3">Lipid metabolism.</text>
</comment>
<dbReference type="InterPro" id="IPR050324">
    <property type="entry name" value="CDP-alcohol_PTase-I"/>
</dbReference>
<feature type="transmembrane region" description="Helical" evidence="18">
    <location>
        <begin position="89"/>
        <end position="116"/>
    </location>
</feature>
<keyword evidence="12 18" id="KW-0472">Membrane</keyword>
<evidence type="ECO:0000256" key="1">
    <source>
        <dbReference type="ARBA" id="ARBA00004141"/>
    </source>
</evidence>
<evidence type="ECO:0000256" key="12">
    <source>
        <dbReference type="ARBA" id="ARBA00023136"/>
    </source>
</evidence>
<evidence type="ECO:0000256" key="8">
    <source>
        <dbReference type="ARBA" id="ARBA00022679"/>
    </source>
</evidence>